<dbReference type="OrthoDB" id="5368631at2"/>
<dbReference type="InterPro" id="IPR022907">
    <property type="entry name" value="VapC_family"/>
</dbReference>
<keyword evidence="2 8" id="KW-1277">Toxin-antitoxin system</keyword>
<gene>
    <name evidence="8" type="primary">vapC</name>
    <name evidence="10" type="ORF">SAMN05444682_102220</name>
</gene>
<evidence type="ECO:0000256" key="8">
    <source>
        <dbReference type="HAMAP-Rule" id="MF_00265"/>
    </source>
</evidence>
<dbReference type="InterPro" id="IPR050556">
    <property type="entry name" value="Type_II_TA_system_RNase"/>
</dbReference>
<evidence type="ECO:0000256" key="6">
    <source>
        <dbReference type="ARBA" id="ARBA00022842"/>
    </source>
</evidence>
<dbReference type="CDD" id="cd18741">
    <property type="entry name" value="PIN_VapC4-5_FitB-like"/>
    <property type="match status" value="1"/>
</dbReference>
<feature type="binding site" evidence="8">
    <location>
        <position position="5"/>
    </location>
    <ligand>
        <name>Mg(2+)</name>
        <dbReference type="ChEBI" id="CHEBI:18420"/>
    </ligand>
</feature>
<dbReference type="HAMAP" id="MF_00265">
    <property type="entry name" value="VapC_Nob1"/>
    <property type="match status" value="1"/>
</dbReference>
<comment type="cofactor">
    <cofactor evidence="1 8">
        <name>Mg(2+)</name>
        <dbReference type="ChEBI" id="CHEBI:18420"/>
    </cofactor>
</comment>
<keyword evidence="4 8" id="KW-0479">Metal-binding</keyword>
<comment type="function">
    <text evidence="8">Toxic component of a toxin-antitoxin (TA) system. An RNase.</text>
</comment>
<dbReference type="InterPro" id="IPR002716">
    <property type="entry name" value="PIN_dom"/>
</dbReference>
<evidence type="ECO:0000313" key="10">
    <source>
        <dbReference type="EMBL" id="SFI07747.1"/>
    </source>
</evidence>
<dbReference type="GO" id="GO:0004540">
    <property type="term" value="F:RNA nuclease activity"/>
    <property type="evidence" value="ECO:0007669"/>
    <property type="project" value="InterPro"/>
</dbReference>
<protein>
    <recommendedName>
        <fullName evidence="8">Ribonuclease VapC</fullName>
        <shortName evidence="8">RNase VapC</shortName>
        <ecNumber evidence="8">3.1.-.-</ecNumber>
    </recommendedName>
    <alternativeName>
        <fullName evidence="8">Toxin VapC</fullName>
    </alternativeName>
</protein>
<evidence type="ECO:0000259" key="9">
    <source>
        <dbReference type="Pfam" id="PF01850"/>
    </source>
</evidence>
<organism evidence="10 11">
    <name type="scientific">Parapedobacter indicus</name>
    <dbReference type="NCBI Taxonomy" id="1477437"/>
    <lineage>
        <taxon>Bacteria</taxon>
        <taxon>Pseudomonadati</taxon>
        <taxon>Bacteroidota</taxon>
        <taxon>Sphingobacteriia</taxon>
        <taxon>Sphingobacteriales</taxon>
        <taxon>Sphingobacteriaceae</taxon>
        <taxon>Parapedobacter</taxon>
    </lineage>
</organism>
<dbReference type="EMBL" id="FOQO01000002">
    <property type="protein sequence ID" value="SFI07747.1"/>
    <property type="molecule type" value="Genomic_DNA"/>
</dbReference>
<evidence type="ECO:0000313" key="11">
    <source>
        <dbReference type="Proteomes" id="UP000198670"/>
    </source>
</evidence>
<dbReference type="RefSeq" id="WP_090624889.1">
    <property type="nucleotide sequence ID" value="NZ_FOQO01000002.1"/>
</dbReference>
<dbReference type="GO" id="GO:0000287">
    <property type="term" value="F:magnesium ion binding"/>
    <property type="evidence" value="ECO:0007669"/>
    <property type="project" value="UniProtKB-UniRule"/>
</dbReference>
<feature type="domain" description="PIN" evidence="9">
    <location>
        <begin position="2"/>
        <end position="111"/>
    </location>
</feature>
<dbReference type="Proteomes" id="UP000198670">
    <property type="component" value="Unassembled WGS sequence"/>
</dbReference>
<dbReference type="AlphaFoldDB" id="A0A1I3F940"/>
<dbReference type="EC" id="3.1.-.-" evidence="8"/>
<reference evidence="10 11" key="1">
    <citation type="submission" date="2016-10" db="EMBL/GenBank/DDBJ databases">
        <authorList>
            <person name="de Groot N.N."/>
        </authorList>
    </citation>
    <scope>NUCLEOTIDE SEQUENCE [LARGE SCALE GENOMIC DNA]</scope>
    <source>
        <strain evidence="10 11">RK1</strain>
    </source>
</reference>
<dbReference type="InterPro" id="IPR029060">
    <property type="entry name" value="PIN-like_dom_sf"/>
</dbReference>
<keyword evidence="5 8" id="KW-0378">Hydrolase</keyword>
<dbReference type="PANTHER" id="PTHR33653:SF1">
    <property type="entry name" value="RIBONUCLEASE VAPC2"/>
    <property type="match status" value="1"/>
</dbReference>
<proteinExistence type="inferred from homology"/>
<keyword evidence="6 8" id="KW-0460">Magnesium</keyword>
<dbReference type="GO" id="GO:0016787">
    <property type="term" value="F:hydrolase activity"/>
    <property type="evidence" value="ECO:0007669"/>
    <property type="project" value="UniProtKB-KW"/>
</dbReference>
<dbReference type="Gene3D" id="3.40.50.1010">
    <property type="entry name" value="5'-nuclease"/>
    <property type="match status" value="1"/>
</dbReference>
<keyword evidence="3 8" id="KW-0540">Nuclease</keyword>
<sequence length="122" mass="13824">MVLCDTNIFIHAFNGRQETIDRLQLIGLEQIVLSAITVMELYQGMGNKTELAQIKRKIKYYDVVEIDNVISVLATELIEKFKLSHGLQIPDAIIGASAVIHQIPLYTYNTKDFNFIPGIQLM</sequence>
<dbReference type="GO" id="GO:0090729">
    <property type="term" value="F:toxin activity"/>
    <property type="evidence" value="ECO:0007669"/>
    <property type="project" value="UniProtKB-KW"/>
</dbReference>
<keyword evidence="11" id="KW-1185">Reference proteome</keyword>
<comment type="similarity">
    <text evidence="7 8">Belongs to the PINc/VapC protein family.</text>
</comment>
<name>A0A1I3F940_9SPHI</name>
<keyword evidence="8" id="KW-0800">Toxin</keyword>
<feature type="binding site" evidence="8">
    <location>
        <position position="91"/>
    </location>
    <ligand>
        <name>Mg(2+)</name>
        <dbReference type="ChEBI" id="CHEBI:18420"/>
    </ligand>
</feature>
<evidence type="ECO:0000256" key="2">
    <source>
        <dbReference type="ARBA" id="ARBA00022649"/>
    </source>
</evidence>
<evidence type="ECO:0000256" key="5">
    <source>
        <dbReference type="ARBA" id="ARBA00022801"/>
    </source>
</evidence>
<evidence type="ECO:0000256" key="4">
    <source>
        <dbReference type="ARBA" id="ARBA00022723"/>
    </source>
</evidence>
<accession>A0A1I3F940</accession>
<evidence type="ECO:0000256" key="7">
    <source>
        <dbReference type="ARBA" id="ARBA00038093"/>
    </source>
</evidence>
<evidence type="ECO:0000256" key="1">
    <source>
        <dbReference type="ARBA" id="ARBA00001946"/>
    </source>
</evidence>
<dbReference type="PANTHER" id="PTHR33653">
    <property type="entry name" value="RIBONUCLEASE VAPC2"/>
    <property type="match status" value="1"/>
</dbReference>
<dbReference type="STRING" id="1477437.SAMN05444682_102220"/>
<evidence type="ECO:0000256" key="3">
    <source>
        <dbReference type="ARBA" id="ARBA00022722"/>
    </source>
</evidence>
<dbReference type="SUPFAM" id="SSF88723">
    <property type="entry name" value="PIN domain-like"/>
    <property type="match status" value="1"/>
</dbReference>
<dbReference type="Pfam" id="PF01850">
    <property type="entry name" value="PIN"/>
    <property type="match status" value="1"/>
</dbReference>